<dbReference type="OrthoDB" id="421838at2759"/>
<keyword evidence="3" id="KW-1185">Reference proteome</keyword>
<gene>
    <name evidence="2" type="ORF">M569_05403</name>
</gene>
<dbReference type="InterPro" id="IPR026741">
    <property type="entry name" value="SNO"/>
</dbReference>
<feature type="non-terminal residue" evidence="2">
    <location>
        <position position="1"/>
    </location>
</feature>
<dbReference type="PANTHER" id="PTHR12706">
    <property type="entry name" value="STRAWBERRY NOTCH-RELATED"/>
    <property type="match status" value="1"/>
</dbReference>
<dbReference type="GO" id="GO:0031490">
    <property type="term" value="F:chromatin DNA binding"/>
    <property type="evidence" value="ECO:0007669"/>
    <property type="project" value="TreeGrafter"/>
</dbReference>
<proteinExistence type="predicted"/>
<dbReference type="Pfam" id="PF25373">
    <property type="entry name" value="SBNO"/>
    <property type="match status" value="1"/>
</dbReference>
<dbReference type="GO" id="GO:0042393">
    <property type="term" value="F:histone binding"/>
    <property type="evidence" value="ECO:0007669"/>
    <property type="project" value="TreeGrafter"/>
</dbReference>
<protein>
    <recommendedName>
        <fullName evidence="1">SBNO alpha/beta domain-containing protein</fullName>
    </recommendedName>
</protein>
<dbReference type="GO" id="GO:0005634">
    <property type="term" value="C:nucleus"/>
    <property type="evidence" value="ECO:0007669"/>
    <property type="project" value="TreeGrafter"/>
</dbReference>
<evidence type="ECO:0000259" key="1">
    <source>
        <dbReference type="Pfam" id="PF25373"/>
    </source>
</evidence>
<comment type="caution">
    <text evidence="2">The sequence shown here is derived from an EMBL/GenBank/DDBJ whole genome shotgun (WGS) entry which is preliminary data.</text>
</comment>
<evidence type="ECO:0000313" key="3">
    <source>
        <dbReference type="Proteomes" id="UP000015453"/>
    </source>
</evidence>
<dbReference type="EMBL" id="AUSU01002152">
    <property type="protein sequence ID" value="EPS69364.1"/>
    <property type="molecule type" value="Genomic_DNA"/>
</dbReference>
<evidence type="ECO:0000313" key="2">
    <source>
        <dbReference type="EMBL" id="EPS69364.1"/>
    </source>
</evidence>
<dbReference type="AlphaFoldDB" id="S8CQE9"/>
<dbReference type="PANTHER" id="PTHR12706:SF13">
    <property type="entry name" value="PROTEIN FORGETTER 1"/>
    <property type="match status" value="1"/>
</dbReference>
<dbReference type="InterPro" id="IPR057332">
    <property type="entry name" value="SBNO_a/b_dom"/>
</dbReference>
<reference evidence="2 3" key="1">
    <citation type="journal article" date="2013" name="BMC Genomics">
        <title>The miniature genome of a carnivorous plant Genlisea aurea contains a low number of genes and short non-coding sequences.</title>
        <authorList>
            <person name="Leushkin E.V."/>
            <person name="Sutormin R.A."/>
            <person name="Nabieva E.R."/>
            <person name="Penin A.A."/>
            <person name="Kondrashov A.S."/>
            <person name="Logacheva M.D."/>
        </authorList>
    </citation>
    <scope>NUCLEOTIDE SEQUENCE [LARGE SCALE GENOMIC DNA]</scope>
</reference>
<dbReference type="GO" id="GO:0006355">
    <property type="term" value="P:regulation of DNA-templated transcription"/>
    <property type="evidence" value="ECO:0007669"/>
    <property type="project" value="InterPro"/>
</dbReference>
<organism evidence="2 3">
    <name type="scientific">Genlisea aurea</name>
    <dbReference type="NCBI Taxonomy" id="192259"/>
    <lineage>
        <taxon>Eukaryota</taxon>
        <taxon>Viridiplantae</taxon>
        <taxon>Streptophyta</taxon>
        <taxon>Embryophyta</taxon>
        <taxon>Tracheophyta</taxon>
        <taxon>Spermatophyta</taxon>
        <taxon>Magnoliopsida</taxon>
        <taxon>eudicotyledons</taxon>
        <taxon>Gunneridae</taxon>
        <taxon>Pentapetalae</taxon>
        <taxon>asterids</taxon>
        <taxon>lamiids</taxon>
        <taxon>Lamiales</taxon>
        <taxon>Lentibulariaceae</taxon>
        <taxon>Genlisea</taxon>
    </lineage>
</organism>
<sequence length="144" mass="16607">SASGLYKIYRPTIGESIREMPLQELKDKYRKLTSLDRARSGWENEYEASSKQCMHGPRCKMGRFCSTGKRLQEVNVLGGLILPVWGTIEKALSKLVRHSHRRIRVVRIETTSDKRRVVGLLIPNEAVESVLEDLSWVPEERRDE</sequence>
<accession>S8CQE9</accession>
<dbReference type="Proteomes" id="UP000015453">
    <property type="component" value="Unassembled WGS sequence"/>
</dbReference>
<name>S8CQE9_9LAMI</name>
<feature type="domain" description="SBNO alpha/beta" evidence="1">
    <location>
        <begin position="4"/>
        <end position="70"/>
    </location>
</feature>